<sequence>MARKLPGKAKKETREQKLARKKNTEEALQLSKRFVLPSLAFGFAAFVLFFIIKFGI</sequence>
<dbReference type="EMBL" id="MCFG01000031">
    <property type="protein sequence ID" value="ORX85703.1"/>
    <property type="molecule type" value="Genomic_DNA"/>
</dbReference>
<feature type="region of interest" description="Disordered" evidence="1">
    <location>
        <begin position="1"/>
        <end position="22"/>
    </location>
</feature>
<keyword evidence="2" id="KW-0472">Membrane</keyword>
<reference evidence="3 4" key="1">
    <citation type="submission" date="2016-08" db="EMBL/GenBank/DDBJ databases">
        <title>A Parts List for Fungal Cellulosomes Revealed by Comparative Genomics.</title>
        <authorList>
            <consortium name="DOE Joint Genome Institute"/>
            <person name="Haitjema C.H."/>
            <person name="Gilmore S.P."/>
            <person name="Henske J.K."/>
            <person name="Solomon K.V."/>
            <person name="De Groot R."/>
            <person name="Kuo A."/>
            <person name="Mondo S.J."/>
            <person name="Salamov A.A."/>
            <person name="Labutti K."/>
            <person name="Zhao Z."/>
            <person name="Chiniquy J."/>
            <person name="Barry K."/>
            <person name="Brewer H.M."/>
            <person name="Purvine S.O."/>
            <person name="Wright A.T."/>
            <person name="Boxma B."/>
            <person name="Van Alen T."/>
            <person name="Hackstein J.H."/>
            <person name="Baker S.E."/>
            <person name="Grigoriev I.V."/>
            <person name="O'Malley M.A."/>
        </authorList>
    </citation>
    <scope>NUCLEOTIDE SEQUENCE [LARGE SCALE GENOMIC DNA]</scope>
    <source>
        <strain evidence="3 4">S4</strain>
    </source>
</reference>
<evidence type="ECO:0000256" key="2">
    <source>
        <dbReference type="SAM" id="Phobius"/>
    </source>
</evidence>
<feature type="transmembrane region" description="Helical" evidence="2">
    <location>
        <begin position="34"/>
        <end position="52"/>
    </location>
</feature>
<accession>A0A1Y1XJ26</accession>
<protein>
    <submittedName>
        <fullName evidence="3">Uncharacterized protein</fullName>
    </submittedName>
</protein>
<reference evidence="3 4" key="2">
    <citation type="submission" date="2016-08" db="EMBL/GenBank/DDBJ databases">
        <title>Pervasive Adenine N6-methylation of Active Genes in Fungi.</title>
        <authorList>
            <consortium name="DOE Joint Genome Institute"/>
            <person name="Mondo S.J."/>
            <person name="Dannebaum R.O."/>
            <person name="Kuo R.C."/>
            <person name="Labutti K."/>
            <person name="Haridas S."/>
            <person name="Kuo A."/>
            <person name="Salamov A."/>
            <person name="Ahrendt S.R."/>
            <person name="Lipzen A."/>
            <person name="Sullivan W."/>
            <person name="Andreopoulos W.B."/>
            <person name="Clum A."/>
            <person name="Lindquist E."/>
            <person name="Daum C."/>
            <person name="Ramamoorthy G.K."/>
            <person name="Gryganskyi A."/>
            <person name="Culley D."/>
            <person name="Magnuson J.K."/>
            <person name="James T.Y."/>
            <person name="O'Malley M.A."/>
            <person name="Stajich J.E."/>
            <person name="Spatafora J.W."/>
            <person name="Visel A."/>
            <person name="Grigoriev I.V."/>
        </authorList>
    </citation>
    <scope>NUCLEOTIDE SEQUENCE [LARGE SCALE GENOMIC DNA]</scope>
    <source>
        <strain evidence="3 4">S4</strain>
    </source>
</reference>
<name>A0A1Y1XJ26_9FUNG</name>
<keyword evidence="2" id="KW-0812">Transmembrane</keyword>
<evidence type="ECO:0000313" key="4">
    <source>
        <dbReference type="Proteomes" id="UP000193944"/>
    </source>
</evidence>
<dbReference type="AlphaFoldDB" id="A0A1Y1XJ26"/>
<dbReference type="Proteomes" id="UP000193944">
    <property type="component" value="Unassembled WGS sequence"/>
</dbReference>
<comment type="caution">
    <text evidence="3">The sequence shown here is derived from an EMBL/GenBank/DDBJ whole genome shotgun (WGS) entry which is preliminary data.</text>
</comment>
<dbReference type="InterPro" id="IPR027960">
    <property type="entry name" value="DUF4519"/>
</dbReference>
<proteinExistence type="predicted"/>
<organism evidence="3 4">
    <name type="scientific">Anaeromyces robustus</name>
    <dbReference type="NCBI Taxonomy" id="1754192"/>
    <lineage>
        <taxon>Eukaryota</taxon>
        <taxon>Fungi</taxon>
        <taxon>Fungi incertae sedis</taxon>
        <taxon>Chytridiomycota</taxon>
        <taxon>Chytridiomycota incertae sedis</taxon>
        <taxon>Neocallimastigomycetes</taxon>
        <taxon>Neocallimastigales</taxon>
        <taxon>Neocallimastigaceae</taxon>
        <taxon>Anaeromyces</taxon>
    </lineage>
</organism>
<evidence type="ECO:0000313" key="3">
    <source>
        <dbReference type="EMBL" id="ORX85703.1"/>
    </source>
</evidence>
<feature type="compositionally biased region" description="Basic and acidic residues" evidence="1">
    <location>
        <begin position="9"/>
        <end position="22"/>
    </location>
</feature>
<keyword evidence="2" id="KW-1133">Transmembrane helix</keyword>
<dbReference type="OrthoDB" id="2140469at2759"/>
<dbReference type="Pfam" id="PF15012">
    <property type="entry name" value="DUF4519"/>
    <property type="match status" value="1"/>
</dbReference>
<gene>
    <name evidence="3" type="ORF">BCR32DRAFT_325300</name>
</gene>
<keyword evidence="4" id="KW-1185">Reference proteome</keyword>
<evidence type="ECO:0000256" key="1">
    <source>
        <dbReference type="SAM" id="MobiDB-lite"/>
    </source>
</evidence>